<dbReference type="InterPro" id="IPR027417">
    <property type="entry name" value="P-loop_NTPase"/>
</dbReference>
<dbReference type="PANTHER" id="PTHR10903">
    <property type="entry name" value="GTPASE, IMAP FAMILY MEMBER-RELATED"/>
    <property type="match status" value="1"/>
</dbReference>
<name>A0A6J8AQ38_MYTCO</name>
<evidence type="ECO:0000256" key="2">
    <source>
        <dbReference type="ARBA" id="ARBA00022741"/>
    </source>
</evidence>
<dbReference type="GO" id="GO:0005525">
    <property type="term" value="F:GTP binding"/>
    <property type="evidence" value="ECO:0007669"/>
    <property type="project" value="UniProtKB-KW"/>
</dbReference>
<dbReference type="Gene3D" id="3.40.50.300">
    <property type="entry name" value="P-loop containing nucleotide triphosphate hydrolases"/>
    <property type="match status" value="2"/>
</dbReference>
<evidence type="ECO:0000256" key="3">
    <source>
        <dbReference type="ARBA" id="ARBA00023134"/>
    </source>
</evidence>
<feature type="domain" description="AIG1-type G" evidence="5">
    <location>
        <begin position="74"/>
        <end position="168"/>
    </location>
</feature>
<protein>
    <recommendedName>
        <fullName evidence="5">AIG1-type G domain-containing protein</fullName>
    </recommendedName>
</protein>
<dbReference type="AlphaFoldDB" id="A0A6J8AQ38"/>
<keyword evidence="7" id="KW-1185">Reference proteome</keyword>
<accession>A0A6J8AQ38</accession>
<evidence type="ECO:0000256" key="1">
    <source>
        <dbReference type="ARBA" id="ARBA00008535"/>
    </source>
</evidence>
<sequence>MAEATQNELRMVLIGKTGYGKSHTGNTILGQKLFEYSCSNTSVTTKSKATHATRFGRELCLVDTPGLYDNRINIVLFPRFDDLKRENEQTPNHPGMNKFIDSLRRSLREFFSKCRNRYIEFDNTLVGTSADSQVQRLIEMVENMVRENGGSSYTDVDYQKAELALQKQVEENRIKREAEIKEIEQKMKNEITDEMKKHYEEMLEQLKREVDRLRKEIKEQSFFDGLINFGRKLLEV</sequence>
<keyword evidence="2" id="KW-0547">Nucleotide-binding</keyword>
<comment type="similarity">
    <text evidence="1">Belongs to the TRAFAC class TrmE-Era-EngA-EngB-Septin-like GTPase superfamily. AIG1/Toc34/Toc159-like paraseptin GTPase family. IAN subfamily.</text>
</comment>
<evidence type="ECO:0000313" key="6">
    <source>
        <dbReference type="EMBL" id="CAC5371367.1"/>
    </source>
</evidence>
<dbReference type="OrthoDB" id="10061751at2759"/>
<organism evidence="6 7">
    <name type="scientific">Mytilus coruscus</name>
    <name type="common">Sea mussel</name>
    <dbReference type="NCBI Taxonomy" id="42192"/>
    <lineage>
        <taxon>Eukaryota</taxon>
        <taxon>Metazoa</taxon>
        <taxon>Spiralia</taxon>
        <taxon>Lophotrochozoa</taxon>
        <taxon>Mollusca</taxon>
        <taxon>Bivalvia</taxon>
        <taxon>Autobranchia</taxon>
        <taxon>Pteriomorphia</taxon>
        <taxon>Mytilida</taxon>
        <taxon>Mytiloidea</taxon>
        <taxon>Mytilidae</taxon>
        <taxon>Mytilinae</taxon>
        <taxon>Mytilus</taxon>
    </lineage>
</organism>
<evidence type="ECO:0000259" key="5">
    <source>
        <dbReference type="Pfam" id="PF04548"/>
    </source>
</evidence>
<proteinExistence type="inferred from homology"/>
<dbReference type="Pfam" id="PF04548">
    <property type="entry name" value="AIG1"/>
    <property type="match status" value="2"/>
</dbReference>
<feature type="coiled-coil region" evidence="4">
    <location>
        <begin position="166"/>
        <end position="223"/>
    </location>
</feature>
<dbReference type="SUPFAM" id="SSF52540">
    <property type="entry name" value="P-loop containing nucleoside triphosphate hydrolases"/>
    <property type="match status" value="1"/>
</dbReference>
<dbReference type="PANTHER" id="PTHR10903:SF184">
    <property type="entry name" value="GTP-BINDING PROTEIN A"/>
    <property type="match status" value="1"/>
</dbReference>
<dbReference type="InterPro" id="IPR045058">
    <property type="entry name" value="GIMA/IAN/Toc"/>
</dbReference>
<feature type="domain" description="AIG1-type G" evidence="5">
    <location>
        <begin position="9"/>
        <end position="70"/>
    </location>
</feature>
<dbReference type="Proteomes" id="UP000507470">
    <property type="component" value="Unassembled WGS sequence"/>
</dbReference>
<dbReference type="InterPro" id="IPR006703">
    <property type="entry name" value="G_AIG1"/>
</dbReference>
<evidence type="ECO:0000313" key="7">
    <source>
        <dbReference type="Proteomes" id="UP000507470"/>
    </source>
</evidence>
<reference evidence="6 7" key="1">
    <citation type="submission" date="2020-06" db="EMBL/GenBank/DDBJ databases">
        <authorList>
            <person name="Li R."/>
            <person name="Bekaert M."/>
        </authorList>
    </citation>
    <scope>NUCLEOTIDE SEQUENCE [LARGE SCALE GENOMIC DNA]</scope>
    <source>
        <strain evidence="7">wild</strain>
    </source>
</reference>
<evidence type="ECO:0000256" key="4">
    <source>
        <dbReference type="SAM" id="Coils"/>
    </source>
</evidence>
<keyword evidence="4" id="KW-0175">Coiled coil</keyword>
<gene>
    <name evidence="6" type="ORF">MCOR_9845</name>
</gene>
<dbReference type="EMBL" id="CACVKT020001757">
    <property type="protein sequence ID" value="CAC5371367.1"/>
    <property type="molecule type" value="Genomic_DNA"/>
</dbReference>
<keyword evidence="3" id="KW-0342">GTP-binding</keyword>